<proteinExistence type="predicted"/>
<reference evidence="3" key="1">
    <citation type="journal article" date="2020" name="Fungal Divers.">
        <title>Resolving the Mortierellaceae phylogeny through synthesis of multi-gene phylogenetics and phylogenomics.</title>
        <authorList>
            <person name="Vandepol N."/>
            <person name="Liber J."/>
            <person name="Desiro A."/>
            <person name="Na H."/>
            <person name="Kennedy M."/>
            <person name="Barry K."/>
            <person name="Grigoriev I.V."/>
            <person name="Miller A.N."/>
            <person name="O'Donnell K."/>
            <person name="Stajich J.E."/>
            <person name="Bonito G."/>
        </authorList>
    </citation>
    <scope>NUCLEOTIDE SEQUENCE</scope>
    <source>
        <strain evidence="3">MES-2147</strain>
    </source>
</reference>
<accession>A0A9P6M2V5</accession>
<evidence type="ECO:0000313" key="4">
    <source>
        <dbReference type="Proteomes" id="UP000749646"/>
    </source>
</evidence>
<gene>
    <name evidence="3" type="ORF">BGZ65_002933</name>
</gene>
<evidence type="ECO:0000256" key="2">
    <source>
        <dbReference type="SAM" id="MobiDB-lite"/>
    </source>
</evidence>
<keyword evidence="4" id="KW-1185">Reference proteome</keyword>
<organism evidence="3 4">
    <name type="scientific">Modicella reniformis</name>
    <dbReference type="NCBI Taxonomy" id="1440133"/>
    <lineage>
        <taxon>Eukaryota</taxon>
        <taxon>Fungi</taxon>
        <taxon>Fungi incertae sedis</taxon>
        <taxon>Mucoromycota</taxon>
        <taxon>Mortierellomycotina</taxon>
        <taxon>Mortierellomycetes</taxon>
        <taxon>Mortierellales</taxon>
        <taxon>Mortierellaceae</taxon>
        <taxon>Modicella</taxon>
    </lineage>
</organism>
<evidence type="ECO:0000256" key="1">
    <source>
        <dbReference type="SAM" id="Coils"/>
    </source>
</evidence>
<protein>
    <submittedName>
        <fullName evidence="3">Uncharacterized protein</fullName>
    </submittedName>
</protein>
<name>A0A9P6M2V5_9FUNG</name>
<dbReference type="Proteomes" id="UP000749646">
    <property type="component" value="Unassembled WGS sequence"/>
</dbReference>
<dbReference type="EMBL" id="JAAAHW010006286">
    <property type="protein sequence ID" value="KAF9963490.1"/>
    <property type="molecule type" value="Genomic_DNA"/>
</dbReference>
<feature type="coiled-coil region" evidence="1">
    <location>
        <begin position="515"/>
        <end position="559"/>
    </location>
</feature>
<dbReference type="OrthoDB" id="2382681at2759"/>
<sequence>MLSGGYLLNQLQHQKDVPLTAPLTEGDHANMDIPLDPGSGPRRDRNRGKKQQPPKKETLKGQTGKGKPPAGKGKVTPGDPNEATKGTVKDDSTGAGPKGDNKPSPDDHSHQGLRICNLEDVTHGRWIYSEKRGGVPQWSPGQDLSWTGYGHNGCRSSIWNERYLLTPFLASDPTTPANKTLSQMDQEYAWNLKGYHWQIDHKQDKQEKHQEAQNQEDCWQPSMDVEDFIEILRRAPLIMIGDKFLEQEYLSIECIIMGMQDQLVLEYQTENNGAVTEEEAMDSLEYRIKSNMPPIVELKIAPGSVNSELSRTGNHTADATSNHSNVYRKAKPGEMRLVDRVSNLTLMAFVRSDVLWDSGMLAGLVTKHALKSVTELSVLDASGLHPDSRIDGHVAGSRSVEETRLHWWQWLLGTKETALESTINGRDSSANHNEEDMFFGSDLEHDMINLEWVQSLEDIVRNSVAQQKSASQRQESIDGDIERKPVVVISNGYFWEYDSQDVISLLQRDGGRKLSKAEQEEIKNTQDKRRKLSCDAAPMDAASEALKEMKDQEAALLNALTKTVVARMQDPLYSFLDTMFLQSFHDPRANNRHCNNFMMPGPLDTLVHHLYGELYRLDL</sequence>
<feature type="compositionally biased region" description="Basic residues" evidence="2">
    <location>
        <begin position="44"/>
        <end position="53"/>
    </location>
</feature>
<comment type="caution">
    <text evidence="3">The sequence shown here is derived from an EMBL/GenBank/DDBJ whole genome shotgun (WGS) entry which is preliminary data.</text>
</comment>
<feature type="compositionally biased region" description="Basic and acidic residues" evidence="2">
    <location>
        <begin position="99"/>
        <end position="110"/>
    </location>
</feature>
<dbReference type="AlphaFoldDB" id="A0A9P6M2V5"/>
<feature type="region of interest" description="Disordered" evidence="2">
    <location>
        <begin position="21"/>
        <end position="113"/>
    </location>
</feature>
<feature type="compositionally biased region" description="Low complexity" evidence="2">
    <location>
        <begin position="60"/>
        <end position="78"/>
    </location>
</feature>
<keyword evidence="1" id="KW-0175">Coiled coil</keyword>
<evidence type="ECO:0000313" key="3">
    <source>
        <dbReference type="EMBL" id="KAF9963490.1"/>
    </source>
</evidence>